<dbReference type="GeneID" id="18765852"/>
<accession>K1XHE2</accession>
<keyword evidence="1" id="KW-0175">Coiled coil</keyword>
<reference evidence="2 3" key="1">
    <citation type="journal article" date="2012" name="BMC Genomics">
        <title>Sequencing the genome of Marssonina brunnea reveals fungus-poplar co-evolution.</title>
        <authorList>
            <person name="Zhu S."/>
            <person name="Cao Y.-Z."/>
            <person name="Jiang C."/>
            <person name="Tan B.-Y."/>
            <person name="Wang Z."/>
            <person name="Feng S."/>
            <person name="Zhang L."/>
            <person name="Su X.-H."/>
            <person name="Brejova B."/>
            <person name="Vinar T."/>
            <person name="Xu M."/>
            <person name="Wang M.-X."/>
            <person name="Zhang S.-G."/>
            <person name="Huang M.-R."/>
            <person name="Wu R."/>
            <person name="Zhou Y."/>
        </authorList>
    </citation>
    <scope>NUCLEOTIDE SEQUENCE [LARGE SCALE GENOMIC DNA]</scope>
    <source>
        <strain evidence="2 3">MB_m1</strain>
    </source>
</reference>
<dbReference type="EMBL" id="JH921478">
    <property type="protein sequence ID" value="EKD11894.1"/>
    <property type="molecule type" value="Genomic_DNA"/>
</dbReference>
<evidence type="ECO:0000313" key="3">
    <source>
        <dbReference type="Proteomes" id="UP000006753"/>
    </source>
</evidence>
<dbReference type="Proteomes" id="UP000006753">
    <property type="component" value="Unassembled WGS sequence"/>
</dbReference>
<evidence type="ECO:0000313" key="2">
    <source>
        <dbReference type="EMBL" id="EKD11894.1"/>
    </source>
</evidence>
<keyword evidence="3" id="KW-1185">Reference proteome</keyword>
<dbReference type="KEGG" id="mbe:MBM_09917"/>
<dbReference type="OrthoDB" id="4159080at2759"/>
<sequence>MAREIAKLEFQPTNQELQQQIQQMRQQILQIQQQMMQQLQQQMNFNFVSFTYYTSAKLHNALLQTDNGILTPLVNPAENILAPNFPETSAELKNLSWPLKKAFGVSLGLQDPGQGVTVVEKKAFLQRIRFTIGLRPRPA</sequence>
<name>K1XHE2_MARBU</name>
<gene>
    <name evidence="2" type="ORF">MBM_09917</name>
</gene>
<dbReference type="eggNOG" id="ENOG502RW6I">
    <property type="taxonomic scope" value="Eukaryota"/>
</dbReference>
<protein>
    <submittedName>
        <fullName evidence="2">Uncharacterized protein</fullName>
    </submittedName>
</protein>
<evidence type="ECO:0000256" key="1">
    <source>
        <dbReference type="SAM" id="Coils"/>
    </source>
</evidence>
<feature type="coiled-coil region" evidence="1">
    <location>
        <begin position="14"/>
        <end position="41"/>
    </location>
</feature>
<proteinExistence type="predicted"/>
<organism evidence="2 3">
    <name type="scientific">Marssonina brunnea f. sp. multigermtubi (strain MB_m1)</name>
    <name type="common">Marssonina leaf spot fungus</name>
    <dbReference type="NCBI Taxonomy" id="1072389"/>
    <lineage>
        <taxon>Eukaryota</taxon>
        <taxon>Fungi</taxon>
        <taxon>Dikarya</taxon>
        <taxon>Ascomycota</taxon>
        <taxon>Pezizomycotina</taxon>
        <taxon>Leotiomycetes</taxon>
        <taxon>Helotiales</taxon>
        <taxon>Drepanopezizaceae</taxon>
        <taxon>Drepanopeziza</taxon>
    </lineage>
</organism>
<dbReference type="InParanoid" id="K1XHE2"/>
<dbReference type="HOGENOM" id="CLU_1845530_0_0_1"/>
<dbReference type="AlphaFoldDB" id="K1XHE2"/>